<dbReference type="InParanoid" id="A0A3N4L3V9"/>
<evidence type="ECO:0000256" key="2">
    <source>
        <dbReference type="ARBA" id="ARBA00022679"/>
    </source>
</evidence>
<keyword evidence="2" id="KW-0808">Transferase</keyword>
<feature type="transmembrane region" description="Helical" evidence="3">
    <location>
        <begin position="32"/>
        <end position="50"/>
    </location>
</feature>
<keyword evidence="6" id="KW-1185">Reference proteome</keyword>
<name>A0A3N4L3V9_9PEZI</name>
<proteinExistence type="inferred from homology"/>
<protein>
    <recommendedName>
        <fullName evidence="4">Glycosyl transferase CAP10 domain-containing protein</fullName>
    </recommendedName>
</protein>
<evidence type="ECO:0000259" key="4">
    <source>
        <dbReference type="SMART" id="SM00672"/>
    </source>
</evidence>
<keyword evidence="3" id="KW-0472">Membrane</keyword>
<dbReference type="PANTHER" id="PTHR12203:SF35">
    <property type="entry name" value="PROTEIN O-GLUCOSYLTRANSFERASE 1"/>
    <property type="match status" value="1"/>
</dbReference>
<dbReference type="Proteomes" id="UP000277580">
    <property type="component" value="Unassembled WGS sequence"/>
</dbReference>
<accession>A0A3N4L3V9</accession>
<keyword evidence="3" id="KW-0812">Transmembrane</keyword>
<dbReference type="GO" id="GO:0016740">
    <property type="term" value="F:transferase activity"/>
    <property type="evidence" value="ECO:0007669"/>
    <property type="project" value="UniProtKB-KW"/>
</dbReference>
<dbReference type="InterPro" id="IPR051091">
    <property type="entry name" value="O-Glucosyltr/Glycosyltrsf_90"/>
</dbReference>
<evidence type="ECO:0000256" key="3">
    <source>
        <dbReference type="SAM" id="Phobius"/>
    </source>
</evidence>
<reference evidence="5 6" key="1">
    <citation type="journal article" date="2018" name="Nat. Ecol. Evol.">
        <title>Pezizomycetes genomes reveal the molecular basis of ectomycorrhizal truffle lifestyle.</title>
        <authorList>
            <person name="Murat C."/>
            <person name="Payen T."/>
            <person name="Noel B."/>
            <person name="Kuo A."/>
            <person name="Morin E."/>
            <person name="Chen J."/>
            <person name="Kohler A."/>
            <person name="Krizsan K."/>
            <person name="Balestrini R."/>
            <person name="Da Silva C."/>
            <person name="Montanini B."/>
            <person name="Hainaut M."/>
            <person name="Levati E."/>
            <person name="Barry K.W."/>
            <person name="Belfiori B."/>
            <person name="Cichocki N."/>
            <person name="Clum A."/>
            <person name="Dockter R.B."/>
            <person name="Fauchery L."/>
            <person name="Guy J."/>
            <person name="Iotti M."/>
            <person name="Le Tacon F."/>
            <person name="Lindquist E.A."/>
            <person name="Lipzen A."/>
            <person name="Malagnac F."/>
            <person name="Mello A."/>
            <person name="Molinier V."/>
            <person name="Miyauchi S."/>
            <person name="Poulain J."/>
            <person name="Riccioni C."/>
            <person name="Rubini A."/>
            <person name="Sitrit Y."/>
            <person name="Splivallo R."/>
            <person name="Traeger S."/>
            <person name="Wang M."/>
            <person name="Zifcakova L."/>
            <person name="Wipf D."/>
            <person name="Zambonelli A."/>
            <person name="Paolocci F."/>
            <person name="Nowrousian M."/>
            <person name="Ottonello S."/>
            <person name="Baldrian P."/>
            <person name="Spatafora J.W."/>
            <person name="Henrissat B."/>
            <person name="Nagy L.G."/>
            <person name="Aury J.M."/>
            <person name="Wincker P."/>
            <person name="Grigoriev I.V."/>
            <person name="Bonfante P."/>
            <person name="Martin F.M."/>
        </authorList>
    </citation>
    <scope>NUCLEOTIDE SEQUENCE [LARGE SCALE GENOMIC DNA]</scope>
    <source>
        <strain evidence="5 6">CCBAS932</strain>
    </source>
</reference>
<organism evidence="5 6">
    <name type="scientific">Morchella conica CCBAS932</name>
    <dbReference type="NCBI Taxonomy" id="1392247"/>
    <lineage>
        <taxon>Eukaryota</taxon>
        <taxon>Fungi</taxon>
        <taxon>Dikarya</taxon>
        <taxon>Ascomycota</taxon>
        <taxon>Pezizomycotina</taxon>
        <taxon>Pezizomycetes</taxon>
        <taxon>Pezizales</taxon>
        <taxon>Morchellaceae</taxon>
        <taxon>Morchella</taxon>
    </lineage>
</organism>
<dbReference type="EMBL" id="ML119109">
    <property type="protein sequence ID" value="RPB16448.1"/>
    <property type="molecule type" value="Genomic_DNA"/>
</dbReference>
<gene>
    <name evidence="5" type="ORF">P167DRAFT_517250</name>
</gene>
<dbReference type="Pfam" id="PF05686">
    <property type="entry name" value="Glyco_transf_90"/>
    <property type="match status" value="1"/>
</dbReference>
<evidence type="ECO:0000313" key="5">
    <source>
        <dbReference type="EMBL" id="RPB16448.1"/>
    </source>
</evidence>
<evidence type="ECO:0000313" key="6">
    <source>
        <dbReference type="Proteomes" id="UP000277580"/>
    </source>
</evidence>
<dbReference type="SMART" id="SM00672">
    <property type="entry name" value="CAP10"/>
    <property type="match status" value="1"/>
</dbReference>
<dbReference type="InterPro" id="IPR006598">
    <property type="entry name" value="CAP10"/>
</dbReference>
<dbReference type="OrthoDB" id="202415at2759"/>
<dbReference type="AlphaFoldDB" id="A0A3N4L3V9"/>
<dbReference type="PANTHER" id="PTHR12203">
    <property type="entry name" value="KDEL LYS-ASP-GLU-LEU CONTAINING - RELATED"/>
    <property type="match status" value="1"/>
</dbReference>
<keyword evidence="3" id="KW-1133">Transmembrane helix</keyword>
<feature type="domain" description="Glycosyl transferase CAP10" evidence="4">
    <location>
        <begin position="332"/>
        <end position="634"/>
    </location>
</feature>
<sequence length="659" mass="75998">MISLHTFSRRRLGLPESRSSTGWPQISFHTRFLAFFAIFTFSLTLYYVVYFHKFTLHLNIDLNDFNFTNIYGGNHVKHTIPDLMKAGQEEWNSMLSRQSKTLEEAVQEYRRRYSMAPPDGFDDWFNYAQSQNVVLIDEFDEMMKSLVPFRKLGPEEVRRRTAILNRIPNDVNLLRVSGDGNEFKYEMVLKTGARTERTEGLISMLRPVEKLLAKRRWKEFDVVINELAESRVLGGDLNSMVLKGGKEAEGLEGYEFSKEVWEAHGFGEMSLIRSIAKACGEDSAFAKANPTFRVSKKMEEKEDGESGDEEWDDMELKEDGVKVEVELVEMAKLEGLEWLQDIDVCNHPELTQYHSGFRTTHLTTRGLYPMLSFGAPSAYSDILFPTSYQYGGNPDYKYVPEDDMPWDKKENGLYWRGSPTGGGYGDKEFGSMHRHRLVTMTNPPMPAPAEGTELNFTLVGADAENNMLAKYISKTDYDEQFTNVTFVEIAKDNCNFFECNALNSFFKFGEHKPLKEVWRWKYVIDVDGWGYSARWRALIASKSLALKSTIYHEWYSERMVPWVHFVPISAKMDELYDVLGYFLGGGEGAPEIVAHGEEAKRIAEAGKDWADKNMRNEDMIVYVWRLMLEMNRLYNGEDQVYRVPTAYDDAIRVDELADK</sequence>
<evidence type="ECO:0000256" key="1">
    <source>
        <dbReference type="ARBA" id="ARBA00010118"/>
    </source>
</evidence>
<comment type="similarity">
    <text evidence="1">Belongs to the glycosyltransferase 90 family.</text>
</comment>